<name>A0A292YQ51_9BACL</name>
<keyword evidence="3" id="KW-1185">Reference proteome</keyword>
<dbReference type="AlphaFoldDB" id="A0A292YQ51"/>
<organism evidence="2 3">
    <name type="scientific">Effusibacillus lacus</name>
    <dbReference type="NCBI Taxonomy" id="1348429"/>
    <lineage>
        <taxon>Bacteria</taxon>
        <taxon>Bacillati</taxon>
        <taxon>Bacillota</taxon>
        <taxon>Bacilli</taxon>
        <taxon>Bacillales</taxon>
        <taxon>Alicyclobacillaceae</taxon>
        <taxon>Effusibacillus</taxon>
    </lineage>
</organism>
<accession>A0A292YQ51</accession>
<dbReference type="Proteomes" id="UP000217785">
    <property type="component" value="Unassembled WGS sequence"/>
</dbReference>
<gene>
    <name evidence="2" type="ORF">EFBL_2691</name>
</gene>
<evidence type="ECO:0000313" key="2">
    <source>
        <dbReference type="EMBL" id="GAX91031.1"/>
    </source>
</evidence>
<dbReference type="EMBL" id="BDUF01000076">
    <property type="protein sequence ID" value="GAX91031.1"/>
    <property type="molecule type" value="Genomic_DNA"/>
</dbReference>
<proteinExistence type="predicted"/>
<sequence>MVRKQKTSIGLKNSSISRGKTDSKGISLKISLINGSCYQAVQQNKIPSVREGTDAQEVLLRPNGADPSGPLRVTPPHLP</sequence>
<feature type="compositionally biased region" description="Polar residues" evidence="1">
    <location>
        <begin position="7"/>
        <end position="18"/>
    </location>
</feature>
<feature type="region of interest" description="Disordered" evidence="1">
    <location>
        <begin position="1"/>
        <end position="22"/>
    </location>
</feature>
<evidence type="ECO:0000256" key="1">
    <source>
        <dbReference type="SAM" id="MobiDB-lite"/>
    </source>
</evidence>
<reference evidence="3" key="1">
    <citation type="submission" date="2017-07" db="EMBL/GenBank/DDBJ databases">
        <title>Draft genome sequence of Effusibacillus lacus strain skLN1.</title>
        <authorList>
            <person name="Watanabe M."/>
            <person name="Kojima H."/>
            <person name="Fukui M."/>
        </authorList>
    </citation>
    <scope>NUCLEOTIDE SEQUENCE [LARGE SCALE GENOMIC DNA]</scope>
    <source>
        <strain evidence="3">skLN1</strain>
    </source>
</reference>
<feature type="region of interest" description="Disordered" evidence="1">
    <location>
        <begin position="60"/>
        <end position="79"/>
    </location>
</feature>
<protein>
    <submittedName>
        <fullName evidence="2">Uncharacterized protein</fullName>
    </submittedName>
</protein>
<evidence type="ECO:0000313" key="3">
    <source>
        <dbReference type="Proteomes" id="UP000217785"/>
    </source>
</evidence>
<comment type="caution">
    <text evidence="2">The sequence shown here is derived from an EMBL/GenBank/DDBJ whole genome shotgun (WGS) entry which is preliminary data.</text>
</comment>